<evidence type="ECO:0000313" key="2">
    <source>
        <dbReference type="Proteomes" id="UP001596392"/>
    </source>
</evidence>
<name>A0ABW2H9W7_9ACTN</name>
<dbReference type="EMBL" id="JBHTAC010000083">
    <property type="protein sequence ID" value="MFC7248153.1"/>
    <property type="molecule type" value="Genomic_DNA"/>
</dbReference>
<gene>
    <name evidence="1" type="ORF">ACFQO7_37320</name>
</gene>
<dbReference type="Proteomes" id="UP001596392">
    <property type="component" value="Unassembled WGS sequence"/>
</dbReference>
<keyword evidence="2" id="KW-1185">Reference proteome</keyword>
<reference evidence="2" key="1">
    <citation type="journal article" date="2019" name="Int. J. Syst. Evol. Microbiol.">
        <title>The Global Catalogue of Microorganisms (GCM) 10K type strain sequencing project: providing services to taxonomists for standard genome sequencing and annotation.</title>
        <authorList>
            <consortium name="The Broad Institute Genomics Platform"/>
            <consortium name="The Broad Institute Genome Sequencing Center for Infectious Disease"/>
            <person name="Wu L."/>
            <person name="Ma J."/>
        </authorList>
    </citation>
    <scope>NUCLEOTIDE SEQUENCE [LARGE SCALE GENOMIC DNA]</scope>
    <source>
        <strain evidence="2">CGMCC 1.9106</strain>
    </source>
</reference>
<comment type="caution">
    <text evidence="1">The sequence shown here is derived from an EMBL/GenBank/DDBJ whole genome shotgun (WGS) entry which is preliminary data.</text>
</comment>
<evidence type="ECO:0000313" key="1">
    <source>
        <dbReference type="EMBL" id="MFC7248153.1"/>
    </source>
</evidence>
<sequence>MSHRCGKHVLLSAPASPRSGWIACAVHRMGDTQLDHLFGRIVGLEFHGEEVLAFGWIIHHAMLDDPHTA</sequence>
<organism evidence="1 2">
    <name type="scientific">Catellatospora aurea</name>
    <dbReference type="NCBI Taxonomy" id="1337874"/>
    <lineage>
        <taxon>Bacteria</taxon>
        <taxon>Bacillati</taxon>
        <taxon>Actinomycetota</taxon>
        <taxon>Actinomycetes</taxon>
        <taxon>Micromonosporales</taxon>
        <taxon>Micromonosporaceae</taxon>
        <taxon>Catellatospora</taxon>
    </lineage>
</organism>
<dbReference type="RefSeq" id="WP_376810818.1">
    <property type="nucleotide sequence ID" value="NZ_JBHTAC010000083.1"/>
</dbReference>
<protein>
    <submittedName>
        <fullName evidence="1">Uncharacterized protein</fullName>
    </submittedName>
</protein>
<accession>A0ABW2H9W7</accession>
<proteinExistence type="predicted"/>